<dbReference type="Proteomes" id="UP001271792">
    <property type="component" value="Unassembled WGS sequence"/>
</dbReference>
<feature type="compositionally biased region" description="Basic residues" evidence="1">
    <location>
        <begin position="1"/>
        <end position="14"/>
    </location>
</feature>
<evidence type="ECO:0000313" key="2">
    <source>
        <dbReference type="EMBL" id="MDX8054363.1"/>
    </source>
</evidence>
<protein>
    <submittedName>
        <fullName evidence="2">Uncharacterized protein</fullName>
    </submittedName>
</protein>
<comment type="caution">
    <text evidence="2">The sequence shown here is derived from an EMBL/GenBank/DDBJ whole genome shotgun (WGS) entry which is preliminary data.</text>
</comment>
<organism evidence="2 3">
    <name type="scientific">Lentzea kristufekii</name>
    <dbReference type="NCBI Taxonomy" id="3095430"/>
    <lineage>
        <taxon>Bacteria</taxon>
        <taxon>Bacillati</taxon>
        <taxon>Actinomycetota</taxon>
        <taxon>Actinomycetes</taxon>
        <taxon>Pseudonocardiales</taxon>
        <taxon>Pseudonocardiaceae</taxon>
        <taxon>Lentzea</taxon>
    </lineage>
</organism>
<keyword evidence="3" id="KW-1185">Reference proteome</keyword>
<reference evidence="2 3" key="2">
    <citation type="submission" date="2023-11" db="EMBL/GenBank/DDBJ databases">
        <authorList>
            <person name="Lara A.C."/>
            <person name="Chronakova A."/>
        </authorList>
    </citation>
    <scope>NUCLEOTIDE SEQUENCE [LARGE SCALE GENOMIC DNA]</scope>
    <source>
        <strain evidence="2 3">BCCO 10_0798</strain>
    </source>
</reference>
<reference evidence="2 3" key="1">
    <citation type="submission" date="2023-11" db="EMBL/GenBank/DDBJ databases">
        <title>Lentzea sokolovensis, sp. nov., Lentzea kristufkii, sp. nov., and Lentzea miocenensis, sp. nov., rare actinobacteria from Sokolov Coal Basin, Miocene lacustrine sediment, Czech Republic.</title>
        <authorList>
            <person name="Lara A."/>
            <person name="Kotroba L."/>
            <person name="Nouioui I."/>
            <person name="Neumann-Schaal M."/>
            <person name="Mast Y."/>
            <person name="Chronakova A."/>
        </authorList>
    </citation>
    <scope>NUCLEOTIDE SEQUENCE [LARGE SCALE GENOMIC DNA]</scope>
    <source>
        <strain evidence="2 3">BCCO 10_0798</strain>
    </source>
</reference>
<name>A0ABU4U1B4_9PSEU</name>
<accession>A0ABU4U1B4</accession>
<evidence type="ECO:0000313" key="3">
    <source>
        <dbReference type="Proteomes" id="UP001271792"/>
    </source>
</evidence>
<gene>
    <name evidence="2" type="ORF">SK571_33755</name>
</gene>
<sequence length="153" mass="15692">MRFRHRPQIIKPRAKVGDDRVSSTDAGQQHHNGLTTSLTALDVVLAAGVELKFSAGGGPAPSLAPYGKVRASIGITNGSAFGAPLARCRRADLVIKGGGGLGLALGTTATTAITAITKLIPGLPPFKADLEAELMGTIIDRSQTVPEVPLCTA</sequence>
<feature type="region of interest" description="Disordered" evidence="1">
    <location>
        <begin position="1"/>
        <end position="31"/>
    </location>
</feature>
<evidence type="ECO:0000256" key="1">
    <source>
        <dbReference type="SAM" id="MobiDB-lite"/>
    </source>
</evidence>
<dbReference type="EMBL" id="JAXAVV010000020">
    <property type="protein sequence ID" value="MDX8054363.1"/>
    <property type="molecule type" value="Genomic_DNA"/>
</dbReference>
<proteinExistence type="predicted"/>
<dbReference type="RefSeq" id="WP_319988155.1">
    <property type="nucleotide sequence ID" value="NZ_JAXAVV010000020.1"/>
</dbReference>